<evidence type="ECO:0000313" key="2">
    <source>
        <dbReference type="Proteomes" id="UP001073122"/>
    </source>
</evidence>
<protein>
    <submittedName>
        <fullName evidence="1">Uncharacterized protein</fullName>
    </submittedName>
</protein>
<name>A0ABT3XP37_9FLAO</name>
<gene>
    <name evidence="1" type="ORF">OF897_08145</name>
</gene>
<accession>A0ABT3XP37</accession>
<keyword evidence="2" id="KW-1185">Reference proteome</keyword>
<organism evidence="1 2">
    <name type="scientific">Chryseobacterium formosus</name>
    <dbReference type="NCBI Taxonomy" id="1537363"/>
    <lineage>
        <taxon>Bacteria</taxon>
        <taxon>Pseudomonadati</taxon>
        <taxon>Bacteroidota</taxon>
        <taxon>Flavobacteriia</taxon>
        <taxon>Flavobacteriales</taxon>
        <taxon>Weeksellaceae</taxon>
        <taxon>Chryseobacterium group</taxon>
        <taxon>Chryseobacterium</taxon>
    </lineage>
</organism>
<sequence length="72" mass="8373">MNKIKINVDIKQTETIILFTVSLYNFSEKTIISNISDDSGDFTRRTVNLYEEHHNKVARVDNYLSPIITLKI</sequence>
<dbReference type="Proteomes" id="UP001073122">
    <property type="component" value="Unassembled WGS sequence"/>
</dbReference>
<evidence type="ECO:0000313" key="1">
    <source>
        <dbReference type="EMBL" id="MCX8523894.1"/>
    </source>
</evidence>
<proteinExistence type="predicted"/>
<reference evidence="1" key="1">
    <citation type="submission" date="2022-10" db="EMBL/GenBank/DDBJ databases">
        <title>Chryseobacterium sp. nov., a novel bacterial species.</title>
        <authorList>
            <person name="Cao Y."/>
        </authorList>
    </citation>
    <scope>NUCLEOTIDE SEQUENCE</scope>
    <source>
        <strain evidence="1">CCTCC AB2015118</strain>
    </source>
</reference>
<dbReference type="RefSeq" id="WP_267265198.1">
    <property type="nucleotide sequence ID" value="NZ_JAOVZW010000008.1"/>
</dbReference>
<comment type="caution">
    <text evidence="1">The sequence shown here is derived from an EMBL/GenBank/DDBJ whole genome shotgun (WGS) entry which is preliminary data.</text>
</comment>
<dbReference type="EMBL" id="JAOVZW010000008">
    <property type="protein sequence ID" value="MCX8523894.1"/>
    <property type="molecule type" value="Genomic_DNA"/>
</dbReference>